<sequence>MIPDKMRQFLSSGAKRAVLTVGMGGILCAAAVPAIAVVSSTPNTTPSFNGTVLATVYSGTTLYVAGDFTAAIVNGKQVARTRFAAVNAKTGALLPWAPRADARVKALAVSNGSVYAAGDFGLVNGQKRDSLARLDAASGALHSTFKHSIGGKPYALAAGNGRLYLGGAITSVNGQTRTRLAAFNLSTGALDGTWRPAADDQVEALTVAGSRVYVGGKFHAIAGVRGYDRLAALNYSTGKVDTGFKSRATYIAYGIAVTSTGVYAVHGGQGGRATAYTTSGGQRWTATFDGDGQAIVAVGDTVYVGGHFDKACRSARTGAQGVCLDGADVRVKLAAFNNSTGKLLPWTAHGNGVEGVLTMATLGGKVAAGGAFTTINGKSQKRLVQFG</sequence>
<dbReference type="Gene3D" id="2.130.10.10">
    <property type="entry name" value="YVTN repeat-like/Quinoprotein amine dehydrogenase"/>
    <property type="match status" value="1"/>
</dbReference>
<dbReference type="Proteomes" id="UP000652013">
    <property type="component" value="Unassembled WGS sequence"/>
</dbReference>
<dbReference type="Pfam" id="PF17164">
    <property type="entry name" value="DUF5122"/>
    <property type="match status" value="2"/>
</dbReference>
<proteinExistence type="predicted"/>
<dbReference type="AlphaFoldDB" id="A0A8J3Y5R1"/>
<accession>A0A8J3Y5R1</accession>
<evidence type="ECO:0000313" key="1">
    <source>
        <dbReference type="EMBL" id="GIJ02341.1"/>
    </source>
</evidence>
<dbReference type="InterPro" id="IPR011047">
    <property type="entry name" value="Quinoprotein_ADH-like_sf"/>
</dbReference>
<dbReference type="InterPro" id="IPR013431">
    <property type="entry name" value="Delta_60_rpt"/>
</dbReference>
<dbReference type="InterPro" id="IPR015943">
    <property type="entry name" value="WD40/YVTN_repeat-like_dom_sf"/>
</dbReference>
<protein>
    <submittedName>
        <fullName evidence="1">Uncharacterized protein</fullName>
    </submittedName>
</protein>
<comment type="caution">
    <text evidence="1">The sequence shown here is derived from an EMBL/GenBank/DDBJ whole genome shotgun (WGS) entry which is preliminary data.</text>
</comment>
<evidence type="ECO:0000313" key="2">
    <source>
        <dbReference type="Proteomes" id="UP000652013"/>
    </source>
</evidence>
<dbReference type="SUPFAM" id="SSF50998">
    <property type="entry name" value="Quinoprotein alcohol dehydrogenase-like"/>
    <property type="match status" value="1"/>
</dbReference>
<gene>
    <name evidence="1" type="ORF">Sya03_16930</name>
</gene>
<name>A0A8J3Y5R1_9ACTN</name>
<keyword evidence="2" id="KW-1185">Reference proteome</keyword>
<reference evidence="1" key="1">
    <citation type="submission" date="2021-01" db="EMBL/GenBank/DDBJ databases">
        <title>Whole genome shotgun sequence of Spirilliplanes yamanashiensis NBRC 15828.</title>
        <authorList>
            <person name="Komaki H."/>
            <person name="Tamura T."/>
        </authorList>
    </citation>
    <scope>NUCLEOTIDE SEQUENCE</scope>
    <source>
        <strain evidence="1">NBRC 15828</strain>
    </source>
</reference>
<organism evidence="1 2">
    <name type="scientific">Spirilliplanes yamanashiensis</name>
    <dbReference type="NCBI Taxonomy" id="42233"/>
    <lineage>
        <taxon>Bacteria</taxon>
        <taxon>Bacillati</taxon>
        <taxon>Actinomycetota</taxon>
        <taxon>Actinomycetes</taxon>
        <taxon>Micromonosporales</taxon>
        <taxon>Micromonosporaceae</taxon>
        <taxon>Spirilliplanes</taxon>
    </lineage>
</organism>
<dbReference type="RefSeq" id="WP_239107208.1">
    <property type="nucleotide sequence ID" value="NZ_BAAAGJ010000012.1"/>
</dbReference>
<dbReference type="EMBL" id="BOOY01000008">
    <property type="protein sequence ID" value="GIJ02341.1"/>
    <property type="molecule type" value="Genomic_DNA"/>
</dbReference>